<evidence type="ECO:0008006" key="4">
    <source>
        <dbReference type="Google" id="ProtNLM"/>
    </source>
</evidence>
<dbReference type="Proteomes" id="UP000003835">
    <property type="component" value="Unassembled WGS sequence"/>
</dbReference>
<feature type="region of interest" description="Disordered" evidence="1">
    <location>
        <begin position="105"/>
        <end position="130"/>
    </location>
</feature>
<evidence type="ECO:0000313" key="3">
    <source>
        <dbReference type="Proteomes" id="UP000003835"/>
    </source>
</evidence>
<organism evidence="2 3">
    <name type="scientific">Coleofasciculus chthonoplastes PCC 7420</name>
    <dbReference type="NCBI Taxonomy" id="118168"/>
    <lineage>
        <taxon>Bacteria</taxon>
        <taxon>Bacillati</taxon>
        <taxon>Cyanobacteriota</taxon>
        <taxon>Cyanophyceae</taxon>
        <taxon>Coleofasciculales</taxon>
        <taxon>Coleofasciculaceae</taxon>
        <taxon>Coleofasciculus</taxon>
    </lineage>
</organism>
<evidence type="ECO:0000313" key="2">
    <source>
        <dbReference type="EMBL" id="EDX71579.1"/>
    </source>
</evidence>
<proteinExistence type="predicted"/>
<dbReference type="Pfam" id="PF05258">
    <property type="entry name" value="DciA"/>
    <property type="match status" value="1"/>
</dbReference>
<dbReference type="InterPro" id="IPR007922">
    <property type="entry name" value="DciA-like"/>
</dbReference>
<protein>
    <recommendedName>
        <fullName evidence="4">RNA-binding protein containing Zn ribbon</fullName>
    </recommendedName>
</protein>
<reference evidence="2 3" key="1">
    <citation type="submission" date="2008-07" db="EMBL/GenBank/DDBJ databases">
        <authorList>
            <person name="Tandeau de Marsac N."/>
            <person name="Ferriera S."/>
            <person name="Johnson J."/>
            <person name="Kravitz S."/>
            <person name="Beeson K."/>
            <person name="Sutton G."/>
            <person name="Rogers Y.-H."/>
            <person name="Friedman R."/>
            <person name="Frazier M."/>
            <person name="Venter J.C."/>
        </authorList>
    </citation>
    <scope>NUCLEOTIDE SEQUENCE [LARGE SCALE GENOMIC DNA]</scope>
    <source>
        <strain evidence="2 3">PCC 7420</strain>
    </source>
</reference>
<gene>
    <name evidence="2" type="ORF">MC7420_5204</name>
</gene>
<name>B4W2K2_9CYAN</name>
<dbReference type="STRING" id="118168.MC7420_5204"/>
<dbReference type="OrthoDB" id="511752at2"/>
<keyword evidence="3" id="KW-1185">Reference proteome</keyword>
<dbReference type="HOGENOM" id="CLU_127714_0_0_3"/>
<evidence type="ECO:0000256" key="1">
    <source>
        <dbReference type="SAM" id="MobiDB-lite"/>
    </source>
</evidence>
<accession>B4W2K2</accession>
<dbReference type="eggNOG" id="COG5512">
    <property type="taxonomic scope" value="Bacteria"/>
</dbReference>
<sequence length="180" mass="20445">MLKSLNHIVEALDNQPFWQGQKQFQQIRDCWADVVGADRAQQTRPHSLSRSILYVATSSSVWSQDLSLNCRSILKQLNARLSTPIETIRFSPGWWYQEQTLPQTEESEHPSLVDQPEVSSSADPPVEQPTPQTAFEQWAAKIKARSQNLPLCPQCHCPTPPGELKRWHVCGLCATKQWQG</sequence>
<dbReference type="PANTHER" id="PTHR36456">
    <property type="entry name" value="UPF0232 PROTEIN SCO3875"/>
    <property type="match status" value="1"/>
</dbReference>
<dbReference type="RefSeq" id="WP_006105523.1">
    <property type="nucleotide sequence ID" value="NZ_DS989871.1"/>
</dbReference>
<dbReference type="EMBL" id="DS989871">
    <property type="protein sequence ID" value="EDX71579.1"/>
    <property type="molecule type" value="Genomic_DNA"/>
</dbReference>
<dbReference type="AlphaFoldDB" id="B4W2K2"/>
<dbReference type="PANTHER" id="PTHR36456:SF1">
    <property type="entry name" value="UPF0232 PROTEIN SCO3875"/>
    <property type="match status" value="1"/>
</dbReference>